<reference evidence="1" key="1">
    <citation type="submission" date="2019-03" db="EMBL/GenBank/DDBJ databases">
        <authorList>
            <person name="Hao L."/>
        </authorList>
    </citation>
    <scope>NUCLEOTIDE SEQUENCE</scope>
</reference>
<accession>A0A485M3H1</accession>
<protein>
    <submittedName>
        <fullName evidence="1">Uncharacterized protein</fullName>
    </submittedName>
</protein>
<dbReference type="EMBL" id="CAADRM010000115">
    <property type="protein sequence ID" value="VFU16063.1"/>
    <property type="molecule type" value="Genomic_DNA"/>
</dbReference>
<proteinExistence type="predicted"/>
<sequence>MRQSREAYSTVSMNIFRDISPITGFSCSRNSTVSPDLTISLTGKMLYVFSSINGSREGFSSDAFPSSPKDLLFCFALHDFRSRLNIVIDPDISSDLRTVPDYDASEDCRTGINGDIVLHDRVPGDLLYREPVSIKGKALGSQSYSLIYSHMVPNDAGFADDDSRAVVHEEVFTDFRPWMNINACLGMCNFCDDPRNQGNSQLVELMRDSVVGERPNTRIAKDYFPLIVHGRVTIESRLNVCGQQTADIRKALDEL</sequence>
<dbReference type="AlphaFoldDB" id="A0A485M3H1"/>
<name>A0A485M3H1_9ZZZZ</name>
<organism evidence="1">
    <name type="scientific">anaerobic digester metagenome</name>
    <dbReference type="NCBI Taxonomy" id="1263854"/>
    <lineage>
        <taxon>unclassified sequences</taxon>
        <taxon>metagenomes</taxon>
        <taxon>ecological metagenomes</taxon>
    </lineage>
</organism>
<gene>
    <name evidence="1" type="ORF">SCFA_500003</name>
</gene>
<evidence type="ECO:0000313" key="1">
    <source>
        <dbReference type="EMBL" id="VFU16063.1"/>
    </source>
</evidence>